<accession>N9F8T8</accession>
<dbReference type="STRING" id="262668.GCA_000931715_00027"/>
<dbReference type="AlphaFoldDB" id="N9F8T8"/>
<keyword evidence="2" id="KW-1185">Reference proteome</keyword>
<dbReference type="Proteomes" id="UP000017670">
    <property type="component" value="Unassembled WGS sequence"/>
</dbReference>
<sequence length="138" mass="15846">MINDSKKQSKAIIAYYAALARLSDQERRISFDSVALEAGRGRGAIKGNTIEITQLKNAITLAKEDQGKKLKHRDSQYKLTELNRVKDNYKFKYKELLKINNSLMEQLASTIFELAELKLEIQKFSPSKTNIIKIKNLR</sequence>
<gene>
    <name evidence="1" type="ORF">F933_03115</name>
</gene>
<name>N9F8T8_9GAMM</name>
<protein>
    <submittedName>
        <fullName evidence="1">Uncharacterized protein</fullName>
    </submittedName>
</protein>
<evidence type="ECO:0000313" key="2">
    <source>
        <dbReference type="Proteomes" id="UP000017670"/>
    </source>
</evidence>
<comment type="caution">
    <text evidence="1">The sequence shown here is derived from an EMBL/GenBank/DDBJ whole genome shotgun (WGS) entry which is preliminary data.</text>
</comment>
<dbReference type="EMBL" id="APQL01000011">
    <property type="protein sequence ID" value="ENW03715.1"/>
    <property type="molecule type" value="Genomic_DNA"/>
</dbReference>
<dbReference type="PATRIC" id="fig|1217648.3.peg.3035"/>
<evidence type="ECO:0000313" key="1">
    <source>
        <dbReference type="EMBL" id="ENW03715.1"/>
    </source>
</evidence>
<reference evidence="1 2" key="1">
    <citation type="submission" date="2013-02" db="EMBL/GenBank/DDBJ databases">
        <title>The Genome Sequence of Acinetobacter beijerinckii CIP 110307.</title>
        <authorList>
            <consortium name="The Broad Institute Genome Sequencing Platform"/>
            <consortium name="The Broad Institute Genome Sequencing Center for Infectious Disease"/>
            <person name="Cerqueira G."/>
            <person name="Feldgarden M."/>
            <person name="Courvalin P."/>
            <person name="Perichon B."/>
            <person name="Grillot-Courvalin C."/>
            <person name="Clermont D."/>
            <person name="Rocha E."/>
            <person name="Yoon E.-J."/>
            <person name="Nemec A."/>
            <person name="Walker B."/>
            <person name="Young S.K."/>
            <person name="Zeng Q."/>
            <person name="Gargeya S."/>
            <person name="Fitzgerald M."/>
            <person name="Haas B."/>
            <person name="Abouelleil A."/>
            <person name="Alvarado L."/>
            <person name="Arachchi H.M."/>
            <person name="Berlin A.M."/>
            <person name="Chapman S.B."/>
            <person name="Dewar J."/>
            <person name="Goldberg J."/>
            <person name="Griggs A."/>
            <person name="Gujja S."/>
            <person name="Hansen M."/>
            <person name="Howarth C."/>
            <person name="Imamovic A."/>
            <person name="Larimer J."/>
            <person name="McCowan C."/>
            <person name="Murphy C."/>
            <person name="Neiman D."/>
            <person name="Pearson M."/>
            <person name="Priest M."/>
            <person name="Roberts A."/>
            <person name="Saif S."/>
            <person name="Shea T."/>
            <person name="Sisk P."/>
            <person name="Sykes S."/>
            <person name="Wortman J."/>
            <person name="Nusbaum C."/>
            <person name="Birren B."/>
        </authorList>
    </citation>
    <scope>NUCLEOTIDE SEQUENCE [LARGE SCALE GENOMIC DNA]</scope>
    <source>
        <strain evidence="1 2">CIP 110307</strain>
    </source>
</reference>
<proteinExistence type="predicted"/>
<organism evidence="1 2">
    <name type="scientific">Acinetobacter beijerinckii CIP 110307</name>
    <dbReference type="NCBI Taxonomy" id="1217648"/>
    <lineage>
        <taxon>Bacteria</taxon>
        <taxon>Pseudomonadati</taxon>
        <taxon>Pseudomonadota</taxon>
        <taxon>Gammaproteobacteria</taxon>
        <taxon>Moraxellales</taxon>
        <taxon>Moraxellaceae</taxon>
        <taxon>Acinetobacter</taxon>
    </lineage>
</organism>
<dbReference type="HOGENOM" id="CLU_1850783_0_0_6"/>